<dbReference type="AlphaFoldDB" id="A0A2T4GR23"/>
<organism evidence="2 3">
    <name type="scientific">Fusarium culmorum</name>
    <dbReference type="NCBI Taxonomy" id="5516"/>
    <lineage>
        <taxon>Eukaryota</taxon>
        <taxon>Fungi</taxon>
        <taxon>Dikarya</taxon>
        <taxon>Ascomycota</taxon>
        <taxon>Pezizomycotina</taxon>
        <taxon>Sordariomycetes</taxon>
        <taxon>Hypocreomycetidae</taxon>
        <taxon>Hypocreales</taxon>
        <taxon>Nectriaceae</taxon>
        <taxon>Fusarium</taxon>
    </lineage>
</organism>
<evidence type="ECO:0000256" key="1">
    <source>
        <dbReference type="SAM" id="MobiDB-lite"/>
    </source>
</evidence>
<proteinExistence type="predicted"/>
<dbReference type="OrthoDB" id="3513679at2759"/>
<gene>
    <name evidence="2" type="ORF">FCULG_00000070</name>
</gene>
<dbReference type="EMBL" id="PVEM01000012">
    <property type="protein sequence ID" value="PTD05997.1"/>
    <property type="molecule type" value="Genomic_DNA"/>
</dbReference>
<evidence type="ECO:0000313" key="3">
    <source>
        <dbReference type="Proteomes" id="UP000241587"/>
    </source>
</evidence>
<protein>
    <submittedName>
        <fullName evidence="2">Uncharacterized protein</fullName>
    </submittedName>
</protein>
<feature type="region of interest" description="Disordered" evidence="1">
    <location>
        <begin position="142"/>
        <end position="169"/>
    </location>
</feature>
<accession>A0A2T4GR23</accession>
<reference evidence="2 3" key="1">
    <citation type="submission" date="2018-02" db="EMBL/GenBank/DDBJ databases">
        <title>Fusarium culmorum secondary metabolites in fungal-bacterial-plant interactions.</title>
        <authorList>
            <person name="Schmidt R."/>
        </authorList>
    </citation>
    <scope>NUCLEOTIDE SEQUENCE [LARGE SCALE GENOMIC DNA]</scope>
    <source>
        <strain evidence="2 3">PV</strain>
    </source>
</reference>
<keyword evidence="3" id="KW-1185">Reference proteome</keyword>
<comment type="caution">
    <text evidence="2">The sequence shown here is derived from an EMBL/GenBank/DDBJ whole genome shotgun (WGS) entry which is preliminary data.</text>
</comment>
<feature type="compositionally biased region" description="Basic and acidic residues" evidence="1">
    <location>
        <begin position="158"/>
        <end position="169"/>
    </location>
</feature>
<name>A0A2T4GR23_FUSCU</name>
<evidence type="ECO:0000313" key="2">
    <source>
        <dbReference type="EMBL" id="PTD05997.1"/>
    </source>
</evidence>
<sequence>MLVLVLLTGEVNGLSGPISFDSIETEIERVTISGLSGVRTKLEVAVDFIMCLEKRETAAFGPQPDLVASTTNEPHPEEYYGSLYEAETYSAREMGWRYGPIVGPSSKWVSMKSYPEWTGTSAREDMKQNGGDFMSALVPVVQPSRPSRPKKYPSVQKLNDDKADREKEQLNDHPAAMIFSRDVESTRTKMLDTAPDTIEAGAVENQVVLTLLKKNQSN</sequence>
<dbReference type="Proteomes" id="UP000241587">
    <property type="component" value="Unassembled WGS sequence"/>
</dbReference>